<dbReference type="Pfam" id="PF03803">
    <property type="entry name" value="Scramblase"/>
    <property type="match status" value="1"/>
</dbReference>
<evidence type="ECO:0000313" key="3">
    <source>
        <dbReference type="EMBL" id="KAH8039186.1"/>
    </source>
</evidence>
<keyword evidence="2" id="KW-0106">Calcium</keyword>
<proteinExistence type="inferred from homology"/>
<dbReference type="VEuPathDB" id="VectorBase:LOC119159612"/>
<name>A0A9J6EXR3_RHIMP</name>
<dbReference type="PANTHER" id="PTHR23248:SF9">
    <property type="entry name" value="PHOSPHOLIPID SCRAMBLASE"/>
    <property type="match status" value="1"/>
</dbReference>
<evidence type="ECO:0000256" key="1">
    <source>
        <dbReference type="ARBA" id="ARBA00005350"/>
    </source>
</evidence>
<keyword evidence="2" id="KW-0449">Lipoprotein</keyword>
<dbReference type="SUPFAM" id="SSF54518">
    <property type="entry name" value="Tubby C-terminal domain-like"/>
    <property type="match status" value="1"/>
</dbReference>
<dbReference type="InterPro" id="IPR005552">
    <property type="entry name" value="Scramblase"/>
</dbReference>
<gene>
    <name evidence="3" type="ORF">HPB51_005362</name>
</gene>
<comment type="cofactor">
    <cofactor evidence="2">
        <name>Ca(2+)</name>
        <dbReference type="ChEBI" id="CHEBI:29108"/>
    </cofactor>
</comment>
<reference evidence="3" key="2">
    <citation type="submission" date="2021-09" db="EMBL/GenBank/DDBJ databases">
        <authorList>
            <person name="Jia N."/>
            <person name="Wang J."/>
            <person name="Shi W."/>
            <person name="Du L."/>
            <person name="Sun Y."/>
            <person name="Zhan W."/>
            <person name="Jiang J."/>
            <person name="Wang Q."/>
            <person name="Zhang B."/>
            <person name="Ji P."/>
            <person name="Sakyi L.B."/>
            <person name="Cui X."/>
            <person name="Yuan T."/>
            <person name="Jiang B."/>
            <person name="Yang W."/>
            <person name="Lam T.T.-Y."/>
            <person name="Chang Q."/>
            <person name="Ding S."/>
            <person name="Wang X."/>
            <person name="Zhu J."/>
            <person name="Ruan X."/>
            <person name="Zhao L."/>
            <person name="Wei J."/>
            <person name="Que T."/>
            <person name="Du C."/>
            <person name="Cheng J."/>
            <person name="Dai P."/>
            <person name="Han X."/>
            <person name="Huang E."/>
            <person name="Gao Y."/>
            <person name="Liu J."/>
            <person name="Shao H."/>
            <person name="Ye R."/>
            <person name="Li L."/>
            <person name="Wei W."/>
            <person name="Wang X."/>
            <person name="Wang C."/>
            <person name="Huo Q."/>
            <person name="Li W."/>
            <person name="Guo W."/>
            <person name="Chen H."/>
            <person name="Chen S."/>
            <person name="Zhou L."/>
            <person name="Zhou L."/>
            <person name="Ni X."/>
            <person name="Tian J."/>
            <person name="Zhou Y."/>
            <person name="Sheng Y."/>
            <person name="Liu T."/>
            <person name="Pan Y."/>
            <person name="Xia L."/>
            <person name="Li J."/>
            <person name="Zhao F."/>
            <person name="Cao W."/>
        </authorList>
    </citation>
    <scope>NUCLEOTIDE SEQUENCE</scope>
    <source>
        <strain evidence="3">Rmic-2018</strain>
        <tissue evidence="3">Larvae</tissue>
    </source>
</reference>
<dbReference type="EMBL" id="JABSTU010000001">
    <property type="protein sequence ID" value="KAH8039186.1"/>
    <property type="molecule type" value="Genomic_DNA"/>
</dbReference>
<evidence type="ECO:0000256" key="2">
    <source>
        <dbReference type="RuleBase" id="RU363116"/>
    </source>
</evidence>
<keyword evidence="2" id="KW-0564">Palmitate</keyword>
<dbReference type="Proteomes" id="UP000821866">
    <property type="component" value="Chromosome 1"/>
</dbReference>
<evidence type="ECO:0000313" key="4">
    <source>
        <dbReference type="Proteomes" id="UP000821866"/>
    </source>
</evidence>
<dbReference type="GO" id="GO:0017128">
    <property type="term" value="F:phospholipid scramblase activity"/>
    <property type="evidence" value="ECO:0007669"/>
    <property type="project" value="InterPro"/>
</dbReference>
<keyword evidence="4" id="KW-1185">Reference proteome</keyword>
<dbReference type="GO" id="GO:0005886">
    <property type="term" value="C:plasma membrane"/>
    <property type="evidence" value="ECO:0007669"/>
    <property type="project" value="TreeGrafter"/>
</dbReference>
<protein>
    <recommendedName>
        <fullName evidence="2">Phospholipid scramblase</fullName>
    </recommendedName>
</protein>
<dbReference type="InterPro" id="IPR025659">
    <property type="entry name" value="Tubby-like_C"/>
</dbReference>
<dbReference type="PANTHER" id="PTHR23248">
    <property type="entry name" value="PHOSPHOLIPID SCRAMBLASE-RELATED"/>
    <property type="match status" value="1"/>
</dbReference>
<comment type="similarity">
    <text evidence="1 2">Belongs to the phospholipid scramblase family.</text>
</comment>
<accession>A0A9J6EXR3</accession>
<comment type="caution">
    <text evidence="3">The sequence shown here is derived from an EMBL/GenBank/DDBJ whole genome shotgun (WGS) entry which is preliminary data.</text>
</comment>
<comment type="function">
    <text evidence="2">May mediate accelerated ATP-independent bidirectional transbilayer migration of phospholipids upon binding calcium ions that results in a loss of phospholipid asymmetry in the plasma membrane.</text>
</comment>
<dbReference type="AlphaFoldDB" id="A0A9J6EXR3"/>
<organism evidence="3 4">
    <name type="scientific">Rhipicephalus microplus</name>
    <name type="common">Cattle tick</name>
    <name type="synonym">Boophilus microplus</name>
    <dbReference type="NCBI Taxonomy" id="6941"/>
    <lineage>
        <taxon>Eukaryota</taxon>
        <taxon>Metazoa</taxon>
        <taxon>Ecdysozoa</taxon>
        <taxon>Arthropoda</taxon>
        <taxon>Chelicerata</taxon>
        <taxon>Arachnida</taxon>
        <taxon>Acari</taxon>
        <taxon>Parasitiformes</taxon>
        <taxon>Ixodida</taxon>
        <taxon>Ixodoidea</taxon>
        <taxon>Ixodidae</taxon>
        <taxon>Rhipicephalinae</taxon>
        <taxon>Rhipicephalus</taxon>
        <taxon>Boophilus</taxon>
    </lineage>
</organism>
<reference evidence="3" key="1">
    <citation type="journal article" date="2020" name="Cell">
        <title>Large-Scale Comparative Analyses of Tick Genomes Elucidate Their Genetic Diversity and Vector Capacities.</title>
        <authorList>
            <consortium name="Tick Genome and Microbiome Consortium (TIGMIC)"/>
            <person name="Jia N."/>
            <person name="Wang J."/>
            <person name="Shi W."/>
            <person name="Du L."/>
            <person name="Sun Y."/>
            <person name="Zhan W."/>
            <person name="Jiang J.F."/>
            <person name="Wang Q."/>
            <person name="Zhang B."/>
            <person name="Ji P."/>
            <person name="Bell-Sakyi L."/>
            <person name="Cui X.M."/>
            <person name="Yuan T.T."/>
            <person name="Jiang B.G."/>
            <person name="Yang W.F."/>
            <person name="Lam T.T."/>
            <person name="Chang Q.C."/>
            <person name="Ding S.J."/>
            <person name="Wang X.J."/>
            <person name="Zhu J.G."/>
            <person name="Ruan X.D."/>
            <person name="Zhao L."/>
            <person name="Wei J.T."/>
            <person name="Ye R.Z."/>
            <person name="Que T.C."/>
            <person name="Du C.H."/>
            <person name="Zhou Y.H."/>
            <person name="Cheng J.X."/>
            <person name="Dai P.F."/>
            <person name="Guo W.B."/>
            <person name="Han X.H."/>
            <person name="Huang E.J."/>
            <person name="Li L.F."/>
            <person name="Wei W."/>
            <person name="Gao Y.C."/>
            <person name="Liu J.Z."/>
            <person name="Shao H.Z."/>
            <person name="Wang X."/>
            <person name="Wang C.C."/>
            <person name="Yang T.C."/>
            <person name="Huo Q.B."/>
            <person name="Li W."/>
            <person name="Chen H.Y."/>
            <person name="Chen S.E."/>
            <person name="Zhou L.G."/>
            <person name="Ni X.B."/>
            <person name="Tian J.H."/>
            <person name="Sheng Y."/>
            <person name="Liu T."/>
            <person name="Pan Y.S."/>
            <person name="Xia L.Y."/>
            <person name="Li J."/>
            <person name="Zhao F."/>
            <person name="Cao W.C."/>
        </authorList>
    </citation>
    <scope>NUCLEOTIDE SEQUENCE</scope>
    <source>
        <strain evidence="3">Rmic-2018</strain>
    </source>
</reference>
<sequence length="304" mass="33892">MQKQLAPPHVFACALNHSSGRHALSRSVAVSSEQHALAVSFARSTDADDSCAAPDSQEDFYGEADATYIGATMMNPSHIPPGLEYLGMIDQVIIKQKVQLLEVFTGYETANKYSIKNSMGQDIFFAVEDTDCCTRNCCGPIRPFGIKVLDNFKREVMYIERPLRCDTCWFPCCLQTLEVMAPPGTTLGYVVQEWSIIYPRFRIENAMHEAVLRIEGPACRWSCCGSDVVFHVLSKDGQTQVGRISKQWSGLLKEAFTDAENFGISFPMDMDTSIKGVLIGAAFLIDFMFFEKTANQEQDCCAMF</sequence>